<evidence type="ECO:0000313" key="2">
    <source>
        <dbReference type="Proteomes" id="UP000624244"/>
    </source>
</evidence>
<gene>
    <name evidence="1" type="ORF">GGP41_003893</name>
</gene>
<dbReference type="EMBL" id="WNKQ01000016">
    <property type="protein sequence ID" value="KAF5846492.1"/>
    <property type="molecule type" value="Genomic_DNA"/>
</dbReference>
<evidence type="ECO:0000313" key="1">
    <source>
        <dbReference type="EMBL" id="KAF5846492.1"/>
    </source>
</evidence>
<dbReference type="Proteomes" id="UP000624244">
    <property type="component" value="Unassembled WGS sequence"/>
</dbReference>
<sequence length="73" mass="8483">MDLGLQDCIIDTVRNRIVWPAKYLAIYDPAPPILVQLKQPAVNTEVAKDIERRNALWEKDDYWRRNSLTTASI</sequence>
<dbReference type="AlphaFoldDB" id="A0A8H5ZBX0"/>
<comment type="caution">
    <text evidence="1">The sequence shown here is derived from an EMBL/GenBank/DDBJ whole genome shotgun (WGS) entry which is preliminary data.</text>
</comment>
<name>A0A8H5ZBX0_COCSA</name>
<reference evidence="1" key="1">
    <citation type="submission" date="2019-11" db="EMBL/GenBank/DDBJ databases">
        <title>Bipolaris sorokiniana Genome sequencing.</title>
        <authorList>
            <person name="Wang H."/>
        </authorList>
    </citation>
    <scope>NUCLEOTIDE SEQUENCE</scope>
</reference>
<proteinExistence type="predicted"/>
<accession>A0A8H5ZBX0</accession>
<protein>
    <submittedName>
        <fullName evidence="1">Uncharacterized protein</fullName>
    </submittedName>
</protein>
<organism evidence="1 2">
    <name type="scientific">Cochliobolus sativus</name>
    <name type="common">Common root rot and spot blotch fungus</name>
    <name type="synonym">Bipolaris sorokiniana</name>
    <dbReference type="NCBI Taxonomy" id="45130"/>
    <lineage>
        <taxon>Eukaryota</taxon>
        <taxon>Fungi</taxon>
        <taxon>Dikarya</taxon>
        <taxon>Ascomycota</taxon>
        <taxon>Pezizomycotina</taxon>
        <taxon>Dothideomycetes</taxon>
        <taxon>Pleosporomycetidae</taxon>
        <taxon>Pleosporales</taxon>
        <taxon>Pleosporineae</taxon>
        <taxon>Pleosporaceae</taxon>
        <taxon>Bipolaris</taxon>
    </lineage>
</organism>